<dbReference type="SUPFAM" id="SSF160443">
    <property type="entry name" value="SMR domain-like"/>
    <property type="match status" value="1"/>
</dbReference>
<sequence>MDQVNTTDNTGVSHGTNHLTSSKSQESLEMLGEQIPQLINDNDSTALQGTSHQPEAEEEAVLEVWKRVMMEQLNTLGTKISQQKFIAAESNAKEILQQLEPTKSLPPTNERRKLGLSILESLSNIILSNIAHFSRDRHYLDIACYVIDQALPFLPPNHPEPADWLFNLAKCYELRYELTEVSEDIQNAIFCLENAVRLTPSGHLKRLFRIESLGDAHRRRWSRLKESNDLTKALEYYSSASSMAPEGSATIPSLYAKMAGLFSAWSQADRTHELEGLERAIEIKKYAITLIREGDARLPTYLHTLGRYYHHKFKRSGNKDDAKAAIDSQTTAMNLAPEGSTVKLNIMNDLGDSYQARFVYLGSLEDCHSAFRLHEQVVSLAPEGDPSTVGYLSSLGNSYIERFAYLGMKDDLAKAVEILSRVVSLTPSGNQDLPGRLNNLGLAYRSRFNHFGKLPDIDKAIELQGSAMQLSAEVKRHQPVIFANLGDSFQARFSRLKRTPDIESAILIQTRAMETTPDDHPTMPGLLDGLASSYELRFSFKSSRRKMDDLNTAIEHKTRAISLTPKGHPKLATYLNNLGLAYEIRFLQLGEEEDSDKAIEYLGQAVELTPDGHSDKPNWLNNLGNAYRERFRVHKELRDFDRAIVAQSQAISLTEEGHSNMPMMLSNMALSYFYRFESGNQEALDKAISLFQKSSQSSQGHPTHKFNSARVLASLLLSNSRPGYIQAYQSAVDYLPQIVWLGDIASTKFYQVNQLSDFIEEAAAAAIQAGEMSLALEWLEQGRSIVWGQHLQLQTSLDDLASVNSELANSLKEAADELHSTVSGIFASPTPDSSSYLRPLDWNVQRQHQVAVQYEKFLEQVRGTPGFEHFLRPKQVSELFKAARSGPVAVINVHKSRCDALVLSPNKDYIIHVPLPNLYRNKTLDFDMPSEILKRSSQLEGTEEYEGFRGIRPKAGKGQFESTLGELWVCVAKPILEALGYSRDQPPQELIHITWNTTGPLSLLPLHAAGDYSKSGMRLYDFAISSYIPTLSVLLRPNPSPQLHSRILAVSQEATPGQAPLPCTKEELECIEMHAKKPIRYAQLTGSAATSQAVVSAMEESDWIHLACHAYQLPHAPLSSSFKLHESDLSLQQIMQKHFQNKGLAFLSACQTASGDKNIPNESSHLAAGMLIAGYPSVIATMWAIADKDAPLVADQNQYPSLDPSLIAAFLTEFDIKQQKQLTQLHETLASLCSPVDDSQLLSSALEKASLTSSSSASDVFNDSSSSPTSSSGNSLASFSTPLGFLQNLFPDIDSKTLQSTLDEHDADNLESIIDILLSNDLIRDLQERGGWTDSDLTGKQTFASESVEEWAKVTKAQRDPTPPTPITPARKAKSKGKGKGKGKQQPSFVLGVVCHGQLPPHRSASTPLPSSTVVDPWTYIESVATRLNAILPNMPASAFSSAFHNPKYPTPADALRATLANLGNTNTVDDFALGALVSLLDDESGDFFDANLCLRATASQPDDAYHLIEILKDLDKKVPVIAHYTTPTVESPIRKQLDLPAAPPESPLPPPRRQSTASEMVKSPASPVKPVWGTVPIRPKAKTIGASYSQAVSIPGSSGWSTAVGMDSVEQSEVNENDVDACMEVAVYWKEKRHAALKQASEVYTRQKHEYGGEAALFYSNQAKDYASKEREWRLKAAKAGVKAKQDKTLSKAIDLHGLTVHESLEIVKEGVNAWWSSAGSASTPREPLQIITGRGLHSKGNIPVIAPAVMKLLERDGWRAHKREGIVYVTGILAKR</sequence>
<dbReference type="Pfam" id="PF12770">
    <property type="entry name" value="CHAT"/>
    <property type="match status" value="1"/>
</dbReference>
<dbReference type="InterPro" id="IPR011990">
    <property type="entry name" value="TPR-like_helical_dom_sf"/>
</dbReference>
<evidence type="ECO:0000313" key="3">
    <source>
        <dbReference type="EMBL" id="CAE6475321.1"/>
    </source>
</evidence>
<dbReference type="InterPro" id="IPR036063">
    <property type="entry name" value="Smr_dom_sf"/>
</dbReference>
<protein>
    <recommendedName>
        <fullName evidence="2">Smr domain-containing protein</fullName>
    </recommendedName>
</protein>
<dbReference type="PANTHER" id="PTHR46535:SF1">
    <property type="entry name" value="NEDD4-BINDING PROTEIN 2"/>
    <property type="match status" value="1"/>
</dbReference>
<feature type="region of interest" description="Disordered" evidence="1">
    <location>
        <begin position="1352"/>
        <end position="1385"/>
    </location>
</feature>
<dbReference type="InterPro" id="IPR052772">
    <property type="entry name" value="Endo/PolyKinase_Domain-Protein"/>
</dbReference>
<evidence type="ECO:0000259" key="2">
    <source>
        <dbReference type="PROSITE" id="PS50828"/>
    </source>
</evidence>
<feature type="region of interest" description="Disordered" evidence="1">
    <location>
        <begin position="1"/>
        <end position="28"/>
    </location>
</feature>
<dbReference type="GO" id="GO:0004519">
    <property type="term" value="F:endonuclease activity"/>
    <property type="evidence" value="ECO:0007669"/>
    <property type="project" value="TreeGrafter"/>
</dbReference>
<dbReference type="Gene3D" id="3.30.1370.110">
    <property type="match status" value="1"/>
</dbReference>
<dbReference type="InterPro" id="IPR024983">
    <property type="entry name" value="CHAT_dom"/>
</dbReference>
<dbReference type="Gene3D" id="1.25.40.10">
    <property type="entry name" value="Tetratricopeptide repeat domain"/>
    <property type="match status" value="2"/>
</dbReference>
<evidence type="ECO:0000313" key="4">
    <source>
        <dbReference type="Proteomes" id="UP000663846"/>
    </source>
</evidence>
<feature type="region of interest" description="Disordered" evidence="1">
    <location>
        <begin position="1533"/>
        <end position="1567"/>
    </location>
</feature>
<dbReference type="SUPFAM" id="SSF81901">
    <property type="entry name" value="HCP-like"/>
    <property type="match status" value="1"/>
</dbReference>
<dbReference type="InterPro" id="IPR019734">
    <property type="entry name" value="TPR_rpt"/>
</dbReference>
<dbReference type="InterPro" id="IPR002625">
    <property type="entry name" value="Smr_dom"/>
</dbReference>
<feature type="domain" description="Smr" evidence="2">
    <location>
        <begin position="1695"/>
        <end position="1774"/>
    </location>
</feature>
<proteinExistence type="predicted"/>
<dbReference type="Proteomes" id="UP000663846">
    <property type="component" value="Unassembled WGS sequence"/>
</dbReference>
<feature type="compositionally biased region" description="Polar residues" evidence="1">
    <location>
        <begin position="1"/>
        <end position="27"/>
    </location>
</feature>
<name>A0A8H3GZ02_9AGAM</name>
<dbReference type="CDD" id="cd14279">
    <property type="entry name" value="CUE"/>
    <property type="match status" value="1"/>
</dbReference>
<gene>
    <name evidence="3" type="ORF">RDB_LOCUS183526</name>
</gene>
<dbReference type="PANTHER" id="PTHR46535">
    <property type="entry name" value="NEDD4-BINDING PROTEIN 2"/>
    <property type="match status" value="1"/>
</dbReference>
<dbReference type="GO" id="GO:0005634">
    <property type="term" value="C:nucleus"/>
    <property type="evidence" value="ECO:0007669"/>
    <property type="project" value="TreeGrafter"/>
</dbReference>
<organism evidence="3 4">
    <name type="scientific">Rhizoctonia solani</name>
    <dbReference type="NCBI Taxonomy" id="456999"/>
    <lineage>
        <taxon>Eukaryota</taxon>
        <taxon>Fungi</taxon>
        <taxon>Dikarya</taxon>
        <taxon>Basidiomycota</taxon>
        <taxon>Agaricomycotina</taxon>
        <taxon>Agaricomycetes</taxon>
        <taxon>Cantharellales</taxon>
        <taxon>Ceratobasidiaceae</taxon>
        <taxon>Rhizoctonia</taxon>
    </lineage>
</organism>
<dbReference type="SUPFAM" id="SSF48452">
    <property type="entry name" value="TPR-like"/>
    <property type="match status" value="1"/>
</dbReference>
<comment type="caution">
    <text evidence="3">The sequence shown here is derived from an EMBL/GenBank/DDBJ whole genome shotgun (WGS) entry which is preliminary data.</text>
</comment>
<feature type="compositionally biased region" description="Basic residues" evidence="1">
    <location>
        <begin position="1371"/>
        <end position="1383"/>
    </location>
</feature>
<dbReference type="EMBL" id="CAJMWS010001207">
    <property type="protein sequence ID" value="CAE6475321.1"/>
    <property type="molecule type" value="Genomic_DNA"/>
</dbReference>
<evidence type="ECO:0000256" key="1">
    <source>
        <dbReference type="SAM" id="MobiDB-lite"/>
    </source>
</evidence>
<accession>A0A8H3GZ02</accession>
<feature type="compositionally biased region" description="Pro residues" evidence="1">
    <location>
        <begin position="1542"/>
        <end position="1553"/>
    </location>
</feature>
<dbReference type="SMART" id="SM00028">
    <property type="entry name" value="TPR"/>
    <property type="match status" value="5"/>
</dbReference>
<reference evidence="3" key="1">
    <citation type="submission" date="2021-01" db="EMBL/GenBank/DDBJ databases">
        <authorList>
            <person name="Kaushik A."/>
        </authorList>
    </citation>
    <scope>NUCLEOTIDE SEQUENCE</scope>
    <source>
        <strain evidence="3">AG1-1C</strain>
    </source>
</reference>
<dbReference type="PROSITE" id="PS50828">
    <property type="entry name" value="SMR"/>
    <property type="match status" value="1"/>
</dbReference>
<dbReference type="SMART" id="SM00463">
    <property type="entry name" value="SMR"/>
    <property type="match status" value="1"/>
</dbReference>